<evidence type="ECO:0000313" key="9">
    <source>
        <dbReference type="Proteomes" id="UP000294739"/>
    </source>
</evidence>
<dbReference type="InParanoid" id="A0A4R5DSF3"/>
<dbReference type="PANTHER" id="PTHR30287:SF2">
    <property type="entry name" value="BLL1001 PROTEIN"/>
    <property type="match status" value="1"/>
</dbReference>
<feature type="transmembrane region" description="Helical" evidence="6">
    <location>
        <begin position="601"/>
        <end position="622"/>
    </location>
</feature>
<feature type="transmembrane region" description="Helical" evidence="6">
    <location>
        <begin position="217"/>
        <end position="246"/>
    </location>
</feature>
<keyword evidence="5 6" id="KW-0472">Membrane</keyword>
<comment type="caution">
    <text evidence="8">The sequence shown here is derived from an EMBL/GenBank/DDBJ whole genome shotgun (WGS) entry which is preliminary data.</text>
</comment>
<dbReference type="Pfam" id="PF02687">
    <property type="entry name" value="FtsX"/>
    <property type="match status" value="2"/>
</dbReference>
<name>A0A4R5DSF3_9ACTN</name>
<keyword evidence="4 6" id="KW-1133">Transmembrane helix</keyword>
<dbReference type="RefSeq" id="WP_131891881.1">
    <property type="nucleotide sequence ID" value="NZ_SMKZ01000004.1"/>
</dbReference>
<keyword evidence="9" id="KW-1185">Reference proteome</keyword>
<sequence length="634" mass="65033">MIAAVALGVRLAWGSPGRRVRSLSVLAASAVGTSVLLAVWAIATSRVGSTGAFSDQEVGRLIAGVVAAVALPVVVLAATVGRLSAQLRDRQLANLRLLGLSAAQTRTVAAAEAGLVAVVGTALGAALTVALAWVRGTDLVPSPAACAAVILGLPAVTVAVAVLPQRLDLRRALDRARKSDVRRPSPWRAAPLGVGLVLCLLARRANNDFMITGSEVATVFAGLALVSLGIILVVPVFVRLLADLLARGFSGPTAMVAARRLQAQPAATTRVIAALMVGLFLLVGARSVVVAFEETPQYAAAADHIENGQRAAVTVPAGGLDAARRDVLALPGVRDTFAFPVLTGEVTLGAPGDPVERVPVAALVAGCDELRRFAPAVDGCVDGVVSSLTPRWVPRELGGTGAPDTAALWSGTADAPAAGAVEVPISEARITGTGEGSLDEPTWDIRPLWADLLVPPGTPGVESLTTRADTTLVVVAGPGRDLYQQLDALGLTATTREDIEYYDFVAGMRTVIWTLAAVVLSIGLLTFAVAAGDRAVARRRELTSLLLVGTPPTLLRRAQWLEAALPTALGCVAAIVSGLFAGSTYLQLGSDMGDPPWQQSALLLGIAVLASAAVAGVTVIGVGSRLKAEHIRAE</sequence>
<dbReference type="OrthoDB" id="3395085at2"/>
<feature type="transmembrane region" description="Helical" evidence="6">
    <location>
        <begin position="20"/>
        <end position="42"/>
    </location>
</feature>
<dbReference type="InterPro" id="IPR003838">
    <property type="entry name" value="ABC3_permease_C"/>
</dbReference>
<proteinExistence type="predicted"/>
<dbReference type="EMBL" id="SMKZ01000004">
    <property type="protein sequence ID" value="TDE14045.1"/>
    <property type="molecule type" value="Genomic_DNA"/>
</dbReference>
<dbReference type="AlphaFoldDB" id="A0A4R5DSF3"/>
<feature type="transmembrane region" description="Helical" evidence="6">
    <location>
        <begin position="185"/>
        <end position="205"/>
    </location>
</feature>
<organism evidence="8 9">
    <name type="scientific">Jiangella asiatica</name>
    <dbReference type="NCBI Taxonomy" id="2530372"/>
    <lineage>
        <taxon>Bacteria</taxon>
        <taxon>Bacillati</taxon>
        <taxon>Actinomycetota</taxon>
        <taxon>Actinomycetes</taxon>
        <taxon>Jiangellales</taxon>
        <taxon>Jiangellaceae</taxon>
        <taxon>Jiangella</taxon>
    </lineage>
</organism>
<feature type="transmembrane region" description="Helical" evidence="6">
    <location>
        <begin position="563"/>
        <end position="581"/>
    </location>
</feature>
<feature type="transmembrane region" description="Helical" evidence="6">
    <location>
        <begin position="511"/>
        <end position="531"/>
    </location>
</feature>
<dbReference type="Proteomes" id="UP000294739">
    <property type="component" value="Unassembled WGS sequence"/>
</dbReference>
<evidence type="ECO:0000259" key="7">
    <source>
        <dbReference type="Pfam" id="PF02687"/>
    </source>
</evidence>
<feature type="domain" description="ABC3 transporter permease C-terminal" evidence="7">
    <location>
        <begin position="67"/>
        <end position="164"/>
    </location>
</feature>
<accession>A0A4R5DSF3</accession>
<evidence type="ECO:0000256" key="6">
    <source>
        <dbReference type="SAM" id="Phobius"/>
    </source>
</evidence>
<evidence type="ECO:0000256" key="4">
    <source>
        <dbReference type="ARBA" id="ARBA00022989"/>
    </source>
</evidence>
<keyword evidence="2" id="KW-1003">Cell membrane</keyword>
<protein>
    <submittedName>
        <fullName evidence="8">ABC transporter permease</fullName>
    </submittedName>
</protein>
<evidence type="ECO:0000256" key="1">
    <source>
        <dbReference type="ARBA" id="ARBA00004651"/>
    </source>
</evidence>
<comment type="subcellular location">
    <subcellularLocation>
        <location evidence="1">Cell membrane</location>
        <topology evidence="1">Multi-pass membrane protein</topology>
    </subcellularLocation>
</comment>
<evidence type="ECO:0000256" key="3">
    <source>
        <dbReference type="ARBA" id="ARBA00022692"/>
    </source>
</evidence>
<evidence type="ECO:0000256" key="5">
    <source>
        <dbReference type="ARBA" id="ARBA00023136"/>
    </source>
</evidence>
<reference evidence="8 9" key="1">
    <citation type="submission" date="2019-03" db="EMBL/GenBank/DDBJ databases">
        <title>Draft genome sequences of novel Actinobacteria.</title>
        <authorList>
            <person name="Sahin N."/>
            <person name="Ay H."/>
            <person name="Saygin H."/>
        </authorList>
    </citation>
    <scope>NUCLEOTIDE SEQUENCE [LARGE SCALE GENOMIC DNA]</scope>
    <source>
        <strain evidence="8 9">5K138</strain>
    </source>
</reference>
<gene>
    <name evidence="8" type="ORF">E1269_04675</name>
</gene>
<keyword evidence="3 6" id="KW-0812">Transmembrane</keyword>
<dbReference type="InterPro" id="IPR038766">
    <property type="entry name" value="Membrane_comp_ABC_pdt"/>
</dbReference>
<evidence type="ECO:0000256" key="2">
    <source>
        <dbReference type="ARBA" id="ARBA00022475"/>
    </source>
</evidence>
<feature type="domain" description="ABC3 transporter permease C-terminal" evidence="7">
    <location>
        <begin position="514"/>
        <end position="626"/>
    </location>
</feature>
<feature type="transmembrane region" description="Helical" evidence="6">
    <location>
        <begin position="140"/>
        <end position="164"/>
    </location>
</feature>
<dbReference type="PANTHER" id="PTHR30287">
    <property type="entry name" value="MEMBRANE COMPONENT OF PREDICTED ABC SUPERFAMILY METABOLITE UPTAKE TRANSPORTER"/>
    <property type="match status" value="1"/>
</dbReference>
<feature type="transmembrane region" description="Helical" evidence="6">
    <location>
        <begin position="113"/>
        <end position="134"/>
    </location>
</feature>
<feature type="transmembrane region" description="Helical" evidence="6">
    <location>
        <begin position="62"/>
        <end position="81"/>
    </location>
</feature>
<feature type="transmembrane region" description="Helical" evidence="6">
    <location>
        <begin position="267"/>
        <end position="289"/>
    </location>
</feature>
<evidence type="ECO:0000313" key="8">
    <source>
        <dbReference type="EMBL" id="TDE14045.1"/>
    </source>
</evidence>
<dbReference type="GO" id="GO:0005886">
    <property type="term" value="C:plasma membrane"/>
    <property type="evidence" value="ECO:0007669"/>
    <property type="project" value="UniProtKB-SubCell"/>
</dbReference>